<name>A0A9X3PDX8_9ACTN</name>
<comment type="caution">
    <text evidence="3">The sequence shown here is derived from an EMBL/GenBank/DDBJ whole genome shotgun (WGS) entry which is preliminary data.</text>
</comment>
<feature type="domain" description="Excalibur calcium-binding" evidence="2">
    <location>
        <begin position="11"/>
        <end position="47"/>
    </location>
</feature>
<dbReference type="SMART" id="SM00894">
    <property type="entry name" value="Excalibur"/>
    <property type="match status" value="2"/>
</dbReference>
<evidence type="ECO:0000313" key="3">
    <source>
        <dbReference type="EMBL" id="MDA1361778.1"/>
    </source>
</evidence>
<sequence length="106" mass="11130">MPENEEDESVYYENCDEARADGAAPLYEGEPGYAPHLDADGDGVACEPYFGDDPGGGNDDGGNGDSDAHYENCDEAMADGAAPLYEGDPGYDEHLDRDGDGVACET</sequence>
<dbReference type="Proteomes" id="UP001146067">
    <property type="component" value="Unassembled WGS sequence"/>
</dbReference>
<dbReference type="AlphaFoldDB" id="A0A9X3PDX8"/>
<dbReference type="InterPro" id="IPR008613">
    <property type="entry name" value="Excalibur_Ca-bd_domain"/>
</dbReference>
<evidence type="ECO:0000256" key="1">
    <source>
        <dbReference type="SAM" id="MobiDB-lite"/>
    </source>
</evidence>
<dbReference type="EMBL" id="JAPZVP010000016">
    <property type="protein sequence ID" value="MDA1361778.1"/>
    <property type="molecule type" value="Genomic_DNA"/>
</dbReference>
<reference evidence="3" key="1">
    <citation type="submission" date="2022-12" db="EMBL/GenBank/DDBJ databases">
        <title>Gycomyces niveus sp.nov.,a novel actinomycete isolated from soil in Shouguan.</title>
        <authorList>
            <person name="Yang X."/>
        </authorList>
    </citation>
    <scope>NUCLEOTIDE SEQUENCE</scope>
    <source>
        <strain evidence="3">NEAU-A15</strain>
    </source>
</reference>
<proteinExistence type="predicted"/>
<feature type="compositionally biased region" description="Basic and acidic residues" evidence="1">
    <location>
        <begin position="91"/>
        <end position="100"/>
    </location>
</feature>
<feature type="region of interest" description="Disordered" evidence="1">
    <location>
        <begin position="21"/>
        <end position="40"/>
    </location>
</feature>
<protein>
    <submittedName>
        <fullName evidence="3">Excalibur calcium-binding domain-containing protein</fullName>
    </submittedName>
</protein>
<feature type="region of interest" description="Disordered" evidence="1">
    <location>
        <begin position="46"/>
        <end position="106"/>
    </location>
</feature>
<keyword evidence="4" id="KW-1185">Reference proteome</keyword>
<evidence type="ECO:0000259" key="2">
    <source>
        <dbReference type="SMART" id="SM00894"/>
    </source>
</evidence>
<organism evidence="3 4">
    <name type="scientific">Glycomyces luteolus</name>
    <dbReference type="NCBI Taxonomy" id="2670330"/>
    <lineage>
        <taxon>Bacteria</taxon>
        <taxon>Bacillati</taxon>
        <taxon>Actinomycetota</taxon>
        <taxon>Actinomycetes</taxon>
        <taxon>Glycomycetales</taxon>
        <taxon>Glycomycetaceae</taxon>
        <taxon>Glycomyces</taxon>
    </lineage>
</organism>
<dbReference type="RefSeq" id="WP_270111811.1">
    <property type="nucleotide sequence ID" value="NZ_JAPZVP010000016.1"/>
</dbReference>
<dbReference type="Pfam" id="PF05901">
    <property type="entry name" value="Excalibur"/>
    <property type="match status" value="2"/>
</dbReference>
<accession>A0A9X3PDX8</accession>
<evidence type="ECO:0000313" key="4">
    <source>
        <dbReference type="Proteomes" id="UP001146067"/>
    </source>
</evidence>
<feature type="compositionally biased region" description="Gly residues" evidence="1">
    <location>
        <begin position="53"/>
        <end position="64"/>
    </location>
</feature>
<feature type="domain" description="Excalibur calcium-binding" evidence="2">
    <location>
        <begin position="69"/>
        <end position="105"/>
    </location>
</feature>
<gene>
    <name evidence="3" type="ORF">O1R50_19270</name>
</gene>